<organism evidence="1 2">
    <name type="scientific">Hibiscus sabdariffa</name>
    <name type="common">roselle</name>
    <dbReference type="NCBI Taxonomy" id="183260"/>
    <lineage>
        <taxon>Eukaryota</taxon>
        <taxon>Viridiplantae</taxon>
        <taxon>Streptophyta</taxon>
        <taxon>Embryophyta</taxon>
        <taxon>Tracheophyta</taxon>
        <taxon>Spermatophyta</taxon>
        <taxon>Magnoliopsida</taxon>
        <taxon>eudicotyledons</taxon>
        <taxon>Gunneridae</taxon>
        <taxon>Pentapetalae</taxon>
        <taxon>rosids</taxon>
        <taxon>malvids</taxon>
        <taxon>Malvales</taxon>
        <taxon>Malvaceae</taxon>
        <taxon>Malvoideae</taxon>
        <taxon>Hibiscus</taxon>
    </lineage>
</organism>
<comment type="caution">
    <text evidence="1">The sequence shown here is derived from an EMBL/GenBank/DDBJ whole genome shotgun (WGS) entry which is preliminary data.</text>
</comment>
<accession>A0ABR1ZLZ6</accession>
<protein>
    <submittedName>
        <fullName evidence="1">Uncharacterized protein</fullName>
    </submittedName>
</protein>
<reference evidence="1 2" key="1">
    <citation type="journal article" date="2024" name="G3 (Bethesda)">
        <title>Genome assembly of Hibiscus sabdariffa L. provides insights into metabolisms of medicinal natural products.</title>
        <authorList>
            <person name="Kim T."/>
        </authorList>
    </citation>
    <scope>NUCLEOTIDE SEQUENCE [LARGE SCALE GENOMIC DNA]</scope>
    <source>
        <strain evidence="1">TK-2024</strain>
        <tissue evidence="1">Old leaves</tissue>
    </source>
</reference>
<keyword evidence="2" id="KW-1185">Reference proteome</keyword>
<name>A0ABR1ZLZ6_9ROSI</name>
<evidence type="ECO:0000313" key="2">
    <source>
        <dbReference type="Proteomes" id="UP001472677"/>
    </source>
</evidence>
<dbReference type="Proteomes" id="UP001472677">
    <property type="component" value="Unassembled WGS sequence"/>
</dbReference>
<proteinExistence type="predicted"/>
<dbReference type="EMBL" id="JBBPBM010001838">
    <property type="protein sequence ID" value="KAK8481654.1"/>
    <property type="molecule type" value="Genomic_DNA"/>
</dbReference>
<sequence>MCSAEHDERLMNSYMNNIGCHIRHRHRLWHVRKVSEFKRRSSLVSGLPRETSAEEHRMLKHVMNDARKVKAKVPLMNVGCIRLRDTSMKPCRVSCTLPFSSLWLTRKKRPFVLTVNHSLLTESHLF</sequence>
<gene>
    <name evidence="1" type="ORF">V6N12_067440</name>
</gene>
<evidence type="ECO:0000313" key="1">
    <source>
        <dbReference type="EMBL" id="KAK8481654.1"/>
    </source>
</evidence>